<dbReference type="PANTHER" id="PTHR37031:SF2">
    <property type="entry name" value="PHOD-LIKE PHOSPHATASE METALLOPHOSPHATASE DOMAIN-CONTAINING PROTEIN"/>
    <property type="match status" value="1"/>
</dbReference>
<reference evidence="3" key="1">
    <citation type="journal article" date="2014" name="Int. J. Syst. Evol. Microbiol.">
        <title>Complete genome sequence of Corynebacterium casei LMG S-19264T (=DSM 44701T), isolated from a smear-ripened cheese.</title>
        <authorList>
            <consortium name="US DOE Joint Genome Institute (JGI-PGF)"/>
            <person name="Walter F."/>
            <person name="Albersmeier A."/>
            <person name="Kalinowski J."/>
            <person name="Ruckert C."/>
        </authorList>
    </citation>
    <scope>NUCLEOTIDE SEQUENCE</scope>
    <source>
        <strain evidence="3">CGMCC 1.15519</strain>
    </source>
</reference>
<proteinExistence type="predicted"/>
<keyword evidence="4" id="KW-1185">Reference proteome</keyword>
<dbReference type="AlphaFoldDB" id="A0A917E3P4"/>
<dbReference type="Gene3D" id="3.60.21.70">
    <property type="entry name" value="PhoD-like phosphatase"/>
    <property type="match status" value="1"/>
</dbReference>
<accession>A0A917E3P4</accession>
<dbReference type="PANTHER" id="PTHR37031">
    <property type="entry name" value="METALLOPHOSPHATASE BINDING DOMAIN PROTEIN"/>
    <property type="match status" value="1"/>
</dbReference>
<dbReference type="InterPro" id="IPR038607">
    <property type="entry name" value="PhoD-like_sf"/>
</dbReference>
<organism evidence="3 4">
    <name type="scientific">Sandarakinorhabdus glacialis</name>
    <dbReference type="NCBI Taxonomy" id="1614636"/>
    <lineage>
        <taxon>Bacteria</taxon>
        <taxon>Pseudomonadati</taxon>
        <taxon>Pseudomonadota</taxon>
        <taxon>Alphaproteobacteria</taxon>
        <taxon>Sphingomonadales</taxon>
        <taxon>Sphingosinicellaceae</taxon>
        <taxon>Sandarakinorhabdus</taxon>
    </lineage>
</organism>
<evidence type="ECO:0000313" key="3">
    <source>
        <dbReference type="EMBL" id="GGE00631.1"/>
    </source>
</evidence>
<evidence type="ECO:0000313" key="4">
    <source>
        <dbReference type="Proteomes" id="UP000635071"/>
    </source>
</evidence>
<reference evidence="3" key="2">
    <citation type="submission" date="2020-09" db="EMBL/GenBank/DDBJ databases">
        <authorList>
            <person name="Sun Q."/>
            <person name="Zhou Y."/>
        </authorList>
    </citation>
    <scope>NUCLEOTIDE SEQUENCE</scope>
    <source>
        <strain evidence="3">CGMCC 1.15519</strain>
    </source>
</reference>
<comment type="caution">
    <text evidence="3">The sequence shown here is derived from an EMBL/GenBank/DDBJ whole genome shotgun (WGS) entry which is preliminary data.</text>
</comment>
<evidence type="ECO:0000259" key="2">
    <source>
        <dbReference type="Pfam" id="PF09423"/>
    </source>
</evidence>
<dbReference type="EMBL" id="BMJM01000001">
    <property type="protein sequence ID" value="GGE00631.1"/>
    <property type="molecule type" value="Genomic_DNA"/>
</dbReference>
<protein>
    <recommendedName>
        <fullName evidence="2">PhoD-like phosphatase metallophosphatase domain-containing protein</fullName>
    </recommendedName>
</protein>
<evidence type="ECO:0000256" key="1">
    <source>
        <dbReference type="SAM" id="MobiDB-lite"/>
    </source>
</evidence>
<dbReference type="SUPFAM" id="SSF56300">
    <property type="entry name" value="Metallo-dependent phosphatases"/>
    <property type="match status" value="1"/>
</dbReference>
<gene>
    <name evidence="3" type="ORF">GCM10011529_03610</name>
</gene>
<feature type="region of interest" description="Disordered" evidence="1">
    <location>
        <begin position="203"/>
        <end position="227"/>
    </location>
</feature>
<name>A0A917E3P4_9SPHN</name>
<sequence>MAGPNRLVLGPVVGHTDFRSSRVWIEVAGDPADYTLRVQGAGQFAFVSTEAPGPLEFRTAIAIADGLRADWQYRYTVLRRGKAVADGRGTFRTMPDPGSQGAFNFVAISCNVKSVKGAWPALAKYIADTKPRFLLMCGDQLYLDEGGIDLFSAEKRKLSREKRRAAIAEKYRLHWSLPETRDVLANIPVYMVNDDHDIRDGWGSSASDSPTMVGATPAAKPSSRSAGRISRIAATPIGISRRVITRAPATRRIRRCLPPTMSMRPRPQARVRRCHWCSGAGGWWC</sequence>
<dbReference type="InterPro" id="IPR029052">
    <property type="entry name" value="Metallo-depent_PP-like"/>
</dbReference>
<feature type="domain" description="PhoD-like phosphatase metallophosphatase" evidence="2">
    <location>
        <begin position="105"/>
        <end position="210"/>
    </location>
</feature>
<dbReference type="Proteomes" id="UP000635071">
    <property type="component" value="Unassembled WGS sequence"/>
</dbReference>
<dbReference type="Pfam" id="PF09423">
    <property type="entry name" value="PhoD"/>
    <property type="match status" value="1"/>
</dbReference>
<dbReference type="RefSeq" id="WP_188761191.1">
    <property type="nucleotide sequence ID" value="NZ_BMJM01000001.1"/>
</dbReference>
<dbReference type="InterPro" id="IPR018946">
    <property type="entry name" value="PhoD-like_MPP"/>
</dbReference>